<feature type="domain" description="Polysaccharide export protein N-terminal" evidence="3">
    <location>
        <begin position="31"/>
        <end position="131"/>
    </location>
</feature>
<dbReference type="Pfam" id="PF02563">
    <property type="entry name" value="Poly_export"/>
    <property type="match status" value="1"/>
</dbReference>
<dbReference type="InterPro" id="IPR003715">
    <property type="entry name" value="Poly_export_N"/>
</dbReference>
<keyword evidence="1" id="KW-0732">Signal</keyword>
<evidence type="ECO:0000259" key="3">
    <source>
        <dbReference type="Pfam" id="PF02563"/>
    </source>
</evidence>
<evidence type="ECO:0000313" key="6">
    <source>
        <dbReference type="Proteomes" id="UP000001601"/>
    </source>
</evidence>
<sequence>MGSCVSRKEIVYFYDEEEVQQQIQELKLSEASNPTITYNDQLAITVTALEQETAIPFNLPMVGTGTILDNNLIPNRTQAQVQTYLVDPEGEIDFPVLGKIEVYGLTRKELAALLKERIAAYVKDPMVIVRISNFKVTVLGEVARPGTFSISDEYLSLPKALGLAGDLTIYGRRKNVKVLREQDGKMLQATLDLTEPGIVESPFYYLKQNDIVYVEPNGPQRQAASYNRNASVYISVASVLVSLMVLISR</sequence>
<comment type="caution">
    <text evidence="5">The sequence shown here is derived from an EMBL/GenBank/DDBJ whole genome shotgun (WGS) entry which is preliminary data.</text>
</comment>
<dbReference type="AlphaFoldDB" id="A3XR85"/>
<keyword evidence="2" id="KW-0472">Membrane</keyword>
<dbReference type="GO" id="GO:0015159">
    <property type="term" value="F:polysaccharide transmembrane transporter activity"/>
    <property type="evidence" value="ECO:0007669"/>
    <property type="project" value="InterPro"/>
</dbReference>
<keyword evidence="2" id="KW-0812">Transmembrane</keyword>
<dbReference type="STRING" id="398720.MED217_13636"/>
<dbReference type="Gene3D" id="3.30.1950.10">
    <property type="entry name" value="wza like domain"/>
    <property type="match status" value="1"/>
</dbReference>
<feature type="transmembrane region" description="Helical" evidence="2">
    <location>
        <begin position="230"/>
        <end position="247"/>
    </location>
</feature>
<keyword evidence="6" id="KW-1185">Reference proteome</keyword>
<proteinExistence type="predicted"/>
<keyword evidence="2" id="KW-1133">Transmembrane helix</keyword>
<evidence type="ECO:0000256" key="2">
    <source>
        <dbReference type="SAM" id="Phobius"/>
    </source>
</evidence>
<dbReference type="HOGENOM" id="CLU_038343_1_0_10"/>
<dbReference type="PANTHER" id="PTHR33619">
    <property type="entry name" value="POLYSACCHARIDE EXPORT PROTEIN GFCE-RELATED"/>
    <property type="match status" value="1"/>
</dbReference>
<dbReference type="InterPro" id="IPR049712">
    <property type="entry name" value="Poly_export"/>
</dbReference>
<gene>
    <name evidence="5" type="ORF">MED217_13636</name>
</gene>
<evidence type="ECO:0000313" key="5">
    <source>
        <dbReference type="EMBL" id="EAQ47937.1"/>
    </source>
</evidence>
<organism evidence="5 6">
    <name type="scientific">Leeuwenhoekiella blandensis (strain CECT 7118 / CCUG 51940 / KCTC 22103 / MED217)</name>
    <name type="common">Flavobacterium sp. (strain MED217)</name>
    <dbReference type="NCBI Taxonomy" id="398720"/>
    <lineage>
        <taxon>Bacteria</taxon>
        <taxon>Pseudomonadati</taxon>
        <taxon>Bacteroidota</taxon>
        <taxon>Flavobacteriia</taxon>
        <taxon>Flavobacteriales</taxon>
        <taxon>Flavobacteriaceae</taxon>
        <taxon>Leeuwenhoekiella</taxon>
    </lineage>
</organism>
<dbReference type="InterPro" id="IPR019554">
    <property type="entry name" value="Soluble_ligand-bd"/>
</dbReference>
<feature type="domain" description="Soluble ligand binding" evidence="4">
    <location>
        <begin position="135"/>
        <end position="187"/>
    </location>
</feature>
<dbReference type="PANTHER" id="PTHR33619:SF3">
    <property type="entry name" value="POLYSACCHARIDE EXPORT PROTEIN GFCE-RELATED"/>
    <property type="match status" value="1"/>
</dbReference>
<reference evidence="5 6" key="1">
    <citation type="journal article" date="2007" name="Nature">
        <title>Light stimulates growth of proteorhodopsin-containing marine Flavobacteria.</title>
        <authorList>
            <person name="Gomez-Consarnau L."/>
            <person name="Gonzalez J.M."/>
            <person name="Coll-Llado M."/>
            <person name="Gourdon P."/>
            <person name="Pascher T."/>
            <person name="Neutze R."/>
            <person name="Pedros-Alio C."/>
            <person name="Pinhassi J."/>
        </authorList>
    </citation>
    <scope>NUCLEOTIDE SEQUENCE [LARGE SCALE GENOMIC DNA]</scope>
    <source>
        <strain evidence="5 6">MED217</strain>
    </source>
</reference>
<evidence type="ECO:0000259" key="4">
    <source>
        <dbReference type="Pfam" id="PF10531"/>
    </source>
</evidence>
<dbReference type="EMBL" id="AANC01000011">
    <property type="protein sequence ID" value="EAQ47937.1"/>
    <property type="molecule type" value="Genomic_DNA"/>
</dbReference>
<dbReference type="Pfam" id="PF10531">
    <property type="entry name" value="SLBB"/>
    <property type="match status" value="1"/>
</dbReference>
<name>A3XR85_LEEBM</name>
<evidence type="ECO:0000256" key="1">
    <source>
        <dbReference type="ARBA" id="ARBA00022729"/>
    </source>
</evidence>
<dbReference type="Proteomes" id="UP000001601">
    <property type="component" value="Unassembled WGS sequence"/>
</dbReference>
<dbReference type="eggNOG" id="COG1596">
    <property type="taxonomic scope" value="Bacteria"/>
</dbReference>
<accession>A3XR85</accession>
<protein>
    <submittedName>
        <fullName evidence="5">Polysaccharide export outer membrane protein</fullName>
    </submittedName>
</protein>